<sequence>MSNEITTEVLAKAIDKTKDTVQNQNIGDTIKLEIENSSKDYQILNKAASDEDSQLNAMAIAPIVNGKPDYNNVAVVYAGSNGHNKTEENKLHRQSRRGRTKKIAICRSYCYSYIRTGH</sequence>
<dbReference type="KEGG" id="erx:ATZ35_00100"/>
<dbReference type="EMBL" id="CP013655">
    <property type="protein sequence ID" value="ALS35616.1"/>
    <property type="molecule type" value="Genomic_DNA"/>
</dbReference>
<dbReference type="AlphaFoldDB" id="A0A0U2X654"/>
<dbReference type="Proteomes" id="UP000067523">
    <property type="component" value="Chromosome"/>
</dbReference>
<evidence type="ECO:0000313" key="2">
    <source>
        <dbReference type="Proteomes" id="UP000067523"/>
    </source>
</evidence>
<dbReference type="RefSeq" id="WP_208928258.1">
    <property type="nucleotide sequence ID" value="NZ_CP013655.1"/>
</dbReference>
<keyword evidence="2" id="KW-1185">Reference proteome</keyword>
<proteinExistence type="predicted"/>
<gene>
    <name evidence="1" type="ORF">ATZ35_00100</name>
</gene>
<reference evidence="2" key="1">
    <citation type="submission" date="2015-12" db="EMBL/GenBank/DDBJ databases">
        <authorList>
            <person name="Lauer A."/>
            <person name="Humrighouse B."/>
            <person name="Loparev V."/>
            <person name="Shewmaker P.L."/>
            <person name="Whitney A.M."/>
            <person name="McLaughlin R.W."/>
        </authorList>
    </citation>
    <scope>NUCLEOTIDE SEQUENCE [LARGE SCALE GENOMIC DNA]</scope>
    <source>
        <strain evidence="2">LMG 26678</strain>
    </source>
</reference>
<accession>A0A0U2X654</accession>
<dbReference type="STRING" id="118060.ATZ35_00100"/>
<name>A0A0U2X654_9ENTE</name>
<protein>
    <submittedName>
        <fullName evidence="1">Uncharacterized protein</fullName>
    </submittedName>
</protein>
<organism evidence="1 2">
    <name type="scientific">Enterococcus rotai</name>
    <dbReference type="NCBI Taxonomy" id="118060"/>
    <lineage>
        <taxon>Bacteria</taxon>
        <taxon>Bacillati</taxon>
        <taxon>Bacillota</taxon>
        <taxon>Bacilli</taxon>
        <taxon>Lactobacillales</taxon>
        <taxon>Enterococcaceae</taxon>
        <taxon>Enterococcus</taxon>
    </lineage>
</organism>
<evidence type="ECO:0000313" key="1">
    <source>
        <dbReference type="EMBL" id="ALS35616.1"/>
    </source>
</evidence>